<reference evidence="2 3" key="1">
    <citation type="submission" date="2014-01" db="EMBL/GenBank/DDBJ databases">
        <authorList>
            <person name="Dobos K."/>
            <person name="Lenaerts A."/>
            <person name="Ordway D."/>
            <person name="DeGroote M.A."/>
            <person name="Parker T."/>
            <person name="Sizemore C."/>
            <person name="Tallon L.J."/>
            <person name="Sadzewicz L.K."/>
            <person name="Sengamalay N."/>
            <person name="Fraser C.M."/>
            <person name="Hine E."/>
            <person name="Shefchek K.A."/>
            <person name="Das S.P."/>
            <person name="Tettelin H."/>
        </authorList>
    </citation>
    <scope>NUCLEOTIDE SEQUENCE [LARGE SCALE GENOMIC DNA]</scope>
    <source>
        <strain evidence="2 3">Harvey</strain>
    </source>
</reference>
<protein>
    <submittedName>
        <fullName evidence="2">Phosphate-transport integral membrane ABC transporter, PstA</fullName>
    </submittedName>
</protein>
<organism evidence="2 3">
    <name type="scientific">Mycobacterium ulcerans str. Harvey</name>
    <dbReference type="NCBI Taxonomy" id="1299332"/>
    <lineage>
        <taxon>Bacteria</taxon>
        <taxon>Bacillati</taxon>
        <taxon>Actinomycetota</taxon>
        <taxon>Actinomycetes</taxon>
        <taxon>Mycobacteriales</taxon>
        <taxon>Mycobacteriaceae</taxon>
        <taxon>Mycobacterium</taxon>
        <taxon>Mycobacterium ulcerans group</taxon>
    </lineage>
</organism>
<evidence type="ECO:0000313" key="2">
    <source>
        <dbReference type="EMBL" id="EUA92680.1"/>
    </source>
</evidence>
<comment type="caution">
    <text evidence="2">The sequence shown here is derived from an EMBL/GenBank/DDBJ whole genome shotgun (WGS) entry which is preliminary data.</text>
</comment>
<feature type="transmembrane region" description="Helical" evidence="1">
    <location>
        <begin position="24"/>
        <end position="47"/>
    </location>
</feature>
<proteinExistence type="predicted"/>
<name>A0ABN0R6H8_MYCUL</name>
<keyword evidence="3" id="KW-1185">Reference proteome</keyword>
<keyword evidence="1" id="KW-0472">Membrane</keyword>
<dbReference type="Proteomes" id="UP000020681">
    <property type="component" value="Unassembled WGS sequence"/>
</dbReference>
<dbReference type="EMBL" id="JAOL01000072">
    <property type="protein sequence ID" value="EUA92680.1"/>
    <property type="molecule type" value="Genomic_DNA"/>
</dbReference>
<evidence type="ECO:0000313" key="3">
    <source>
        <dbReference type="Proteomes" id="UP000020681"/>
    </source>
</evidence>
<evidence type="ECO:0000256" key="1">
    <source>
        <dbReference type="SAM" id="Phobius"/>
    </source>
</evidence>
<keyword evidence="1" id="KW-0812">Transmembrane</keyword>
<accession>A0ABN0R6H8</accession>
<keyword evidence="1" id="KW-1133">Transmembrane helix</keyword>
<sequence>MAIYLVEYDRGGLMGRLVSFTVDILTGVPSIVAALFLYALWVGCWVFPVPSSRCPWRWSC</sequence>
<gene>
    <name evidence="2" type="ORF">I551_0758</name>
</gene>